<dbReference type="AlphaFoldDB" id="Q5R4Z9"/>
<dbReference type="EMBL" id="CR861087">
    <property type="protein sequence ID" value="CAH93167.1"/>
    <property type="molecule type" value="Transcribed_RNA"/>
</dbReference>
<dbReference type="InterPro" id="IPR011989">
    <property type="entry name" value="ARM-like"/>
</dbReference>
<sequence length="200" mass="22113">MMAAALGPPEVIAQLENAAKVLMAPPSMVNNEQRQHAEHIFLSFRKSKSPFAVCKHILAVLFFSSSCFGSNSMYIEVHRGPGVVTHACNPGTLGGQARQITRSRDQDDPGQYAETPSLLKIQKLAVCGGTRLMFISKIIEEKILLCNQKCVCLGMVINGNKHTHKILILEHTVMHLFLLTVPWQSELIIFNNTDMTLALC</sequence>
<protein>
    <submittedName>
        <fullName evidence="1">Uncharacterized protein DKFZp459B0615</fullName>
    </submittedName>
</protein>
<proteinExistence type="predicted"/>
<evidence type="ECO:0000313" key="1">
    <source>
        <dbReference type="EMBL" id="CAH93167.1"/>
    </source>
</evidence>
<accession>Q5R4Z9</accession>
<dbReference type="Gene3D" id="1.25.10.10">
    <property type="entry name" value="Leucine-rich Repeat Variant"/>
    <property type="match status" value="1"/>
</dbReference>
<name>Q5R4Z9_PONAB</name>
<gene>
    <name evidence="1" type="primary">DKFZp459B0615</name>
</gene>
<organism evidence="1">
    <name type="scientific">Pongo abelii</name>
    <name type="common">Sumatran orangutan</name>
    <name type="synonym">Pongo pygmaeus abelii</name>
    <dbReference type="NCBI Taxonomy" id="9601"/>
    <lineage>
        <taxon>Eukaryota</taxon>
        <taxon>Metazoa</taxon>
        <taxon>Chordata</taxon>
        <taxon>Craniata</taxon>
        <taxon>Vertebrata</taxon>
        <taxon>Euteleostomi</taxon>
        <taxon>Mammalia</taxon>
        <taxon>Eutheria</taxon>
        <taxon>Euarchontoglires</taxon>
        <taxon>Primates</taxon>
        <taxon>Haplorrhini</taxon>
        <taxon>Catarrhini</taxon>
        <taxon>Hominidae</taxon>
        <taxon>Pongo</taxon>
    </lineage>
</organism>
<reference evidence="1" key="1">
    <citation type="submission" date="2004-11" db="EMBL/GenBank/DDBJ databases">
        <authorList>
            <consortium name="The German cDNA Consortium"/>
            <person name="Bloecker H."/>
            <person name="Boecher M."/>
            <person name="Brandt P."/>
            <person name="Mewes H.W."/>
            <person name="Weil B."/>
            <person name="Amid C."/>
            <person name="Osanger A."/>
            <person name="Fobo G."/>
            <person name="Han M."/>
            <person name="Wiemann S."/>
        </authorList>
    </citation>
    <scope>NUCLEOTIDE SEQUENCE</scope>
    <source>
        <tissue evidence="1">Cortex</tissue>
    </source>
</reference>